<keyword evidence="1" id="KW-1133">Transmembrane helix</keyword>
<organism evidence="2 3">
    <name type="scientific">Ascodesmis nigricans</name>
    <dbReference type="NCBI Taxonomy" id="341454"/>
    <lineage>
        <taxon>Eukaryota</taxon>
        <taxon>Fungi</taxon>
        <taxon>Dikarya</taxon>
        <taxon>Ascomycota</taxon>
        <taxon>Pezizomycotina</taxon>
        <taxon>Pezizomycetes</taxon>
        <taxon>Pezizales</taxon>
        <taxon>Ascodesmidaceae</taxon>
        <taxon>Ascodesmis</taxon>
    </lineage>
</organism>
<evidence type="ECO:0000313" key="2">
    <source>
        <dbReference type="EMBL" id="TGZ80893.1"/>
    </source>
</evidence>
<evidence type="ECO:0000313" key="3">
    <source>
        <dbReference type="Proteomes" id="UP000298138"/>
    </source>
</evidence>
<sequence>MPHFREPCLNSTSSLMRTLVIGFACLLVFSIFFSRFMFGPAAALKSMAFGSGLRNYFLVISFFFVLCSLLLPICHTPCLVLGIRETLMYLYFIVFSLCLRIDWMEKMFFFIIALPFRFRSFVHCIASICFRHGDDVSDEWYRRGTGYRERERCGETTKFS</sequence>
<protein>
    <submittedName>
        <fullName evidence="2">Uncharacterized protein</fullName>
    </submittedName>
</protein>
<reference evidence="2 3" key="1">
    <citation type="submission" date="2019-04" db="EMBL/GenBank/DDBJ databases">
        <title>Comparative genomics and transcriptomics to analyze fruiting body development in filamentous ascomycetes.</title>
        <authorList>
            <consortium name="DOE Joint Genome Institute"/>
            <person name="Lutkenhaus R."/>
            <person name="Traeger S."/>
            <person name="Breuer J."/>
            <person name="Kuo A."/>
            <person name="Lipzen A."/>
            <person name="Pangilinan J."/>
            <person name="Dilworth D."/>
            <person name="Sandor L."/>
            <person name="Poggeler S."/>
            <person name="Barry K."/>
            <person name="Grigoriev I.V."/>
            <person name="Nowrousian M."/>
        </authorList>
    </citation>
    <scope>NUCLEOTIDE SEQUENCE [LARGE SCALE GENOMIC DNA]</scope>
    <source>
        <strain evidence="2 3">CBS 389.68</strain>
    </source>
</reference>
<keyword evidence="1" id="KW-0472">Membrane</keyword>
<dbReference type="AlphaFoldDB" id="A0A4S2MWF6"/>
<dbReference type="InParanoid" id="A0A4S2MWF6"/>
<feature type="transmembrane region" description="Helical" evidence="1">
    <location>
        <begin position="56"/>
        <end position="83"/>
    </location>
</feature>
<keyword evidence="3" id="KW-1185">Reference proteome</keyword>
<proteinExistence type="predicted"/>
<dbReference type="Proteomes" id="UP000298138">
    <property type="component" value="Unassembled WGS sequence"/>
</dbReference>
<gene>
    <name evidence="2" type="ORF">EX30DRAFT_43314</name>
</gene>
<feature type="transmembrane region" description="Helical" evidence="1">
    <location>
        <begin position="20"/>
        <end position="44"/>
    </location>
</feature>
<keyword evidence="1" id="KW-0812">Transmembrane</keyword>
<dbReference type="EMBL" id="ML220122">
    <property type="protein sequence ID" value="TGZ80893.1"/>
    <property type="molecule type" value="Genomic_DNA"/>
</dbReference>
<evidence type="ECO:0000256" key="1">
    <source>
        <dbReference type="SAM" id="Phobius"/>
    </source>
</evidence>
<accession>A0A4S2MWF6</accession>
<name>A0A4S2MWF6_9PEZI</name>
<feature type="transmembrane region" description="Helical" evidence="1">
    <location>
        <begin position="89"/>
        <end position="114"/>
    </location>
</feature>